<feature type="compositionally biased region" description="Polar residues" evidence="1">
    <location>
        <begin position="424"/>
        <end position="436"/>
    </location>
</feature>
<dbReference type="GO" id="GO:0005884">
    <property type="term" value="C:actin filament"/>
    <property type="evidence" value="ECO:0007669"/>
    <property type="project" value="TreeGrafter"/>
</dbReference>
<dbReference type="GO" id="GO:0030048">
    <property type="term" value="P:actin filament-based movement"/>
    <property type="evidence" value="ECO:0007669"/>
    <property type="project" value="TreeGrafter"/>
</dbReference>
<evidence type="ECO:0008006" key="5">
    <source>
        <dbReference type="Google" id="ProtNLM"/>
    </source>
</evidence>
<sequence length="509" mass="55404">MAKKSKRNQNNKGKTKIPQRVEVFGVNDPVTRIGWTIMAFLCVFGAVGAVNALEIQMDVSYLVMFVVAIYVIPVLHSIFSEAPSPVYRAHRWVRTVIPLILLTIIYFTVFNFQTLAASVLIISVVFGIFVLVQLVFPVERFYFFYVVLILLFGCCSAVFAGKSTGEVSILRLMVYISDHVADKSVAEMNVASCFVCSYLSVVSLMKLCYVENDLGFRDGIASVALSIFTHYCEAYHCRVLGIFICWGMILLKNILFTACCRRCSEAATIRLPVQHRGGGGGAGGGGGDGGGGGGAGGDGGGNGRRRDGDRHRSRSRDLSGSSGSKTTTSIPGRASHSTSSFDIAACSTRKGLQGTIDPIILGDDTSSPAVRTITLTNEEVPLIKEEHPITSLNIPTSLSLTPNQEQEEKSSGGRHLENLDDDTPSSAARTITSAHGKTQIKEEYYSASSPTPEYLALQKDQGEASLSRFHRLDDTTKANQHGEELLNTIIDHLKQRNAIINRRPRAHTR</sequence>
<proteinExistence type="predicted"/>
<feature type="transmembrane region" description="Helical" evidence="2">
    <location>
        <begin position="115"/>
        <end position="135"/>
    </location>
</feature>
<feature type="compositionally biased region" description="Basic and acidic residues" evidence="1">
    <location>
        <begin position="406"/>
        <end position="418"/>
    </location>
</feature>
<reference evidence="3 4" key="1">
    <citation type="submission" date="2020-12" db="EMBL/GenBank/DDBJ databases">
        <title>Concerted genomic and epigenomic changes stabilize Arabidopsis allopolyploids.</title>
        <authorList>
            <person name="Chen Z."/>
        </authorList>
    </citation>
    <scope>NUCLEOTIDE SEQUENCE [LARGE SCALE GENOMIC DNA]</scope>
    <source>
        <strain evidence="3">Allo738</strain>
        <tissue evidence="3">Leaf</tissue>
    </source>
</reference>
<dbReference type="EMBL" id="JAEFBK010000003">
    <property type="protein sequence ID" value="KAG7624262.1"/>
    <property type="molecule type" value="Genomic_DNA"/>
</dbReference>
<feature type="transmembrane region" description="Helical" evidence="2">
    <location>
        <begin position="33"/>
        <end position="53"/>
    </location>
</feature>
<feature type="transmembrane region" description="Helical" evidence="2">
    <location>
        <begin position="142"/>
        <end position="161"/>
    </location>
</feature>
<feature type="region of interest" description="Disordered" evidence="1">
    <location>
        <begin position="279"/>
        <end position="340"/>
    </location>
</feature>
<feature type="transmembrane region" description="Helical" evidence="2">
    <location>
        <begin position="91"/>
        <end position="109"/>
    </location>
</feature>
<protein>
    <recommendedName>
        <fullName evidence="5">Transmembrane protein</fullName>
    </recommendedName>
</protein>
<feature type="transmembrane region" description="Helical" evidence="2">
    <location>
        <begin position="59"/>
        <end position="79"/>
    </location>
</feature>
<evidence type="ECO:0000313" key="4">
    <source>
        <dbReference type="Proteomes" id="UP000694240"/>
    </source>
</evidence>
<comment type="caution">
    <text evidence="3">The sequence shown here is derived from an EMBL/GenBank/DDBJ whole genome shotgun (WGS) entry which is preliminary data.</text>
</comment>
<feature type="compositionally biased region" description="Gly residues" evidence="1">
    <location>
        <begin position="279"/>
        <end position="302"/>
    </location>
</feature>
<keyword evidence="4" id="KW-1185">Reference proteome</keyword>
<dbReference type="PANTHER" id="PTHR48226:SF1">
    <property type="entry name" value="WAS_WASL-INTERACTING PROTEIN FAMILY MEMBER 1"/>
    <property type="match status" value="1"/>
</dbReference>
<evidence type="ECO:0000313" key="3">
    <source>
        <dbReference type="EMBL" id="KAG7624262.1"/>
    </source>
</evidence>
<evidence type="ECO:0000256" key="2">
    <source>
        <dbReference type="SAM" id="Phobius"/>
    </source>
</evidence>
<dbReference type="InterPro" id="IPR053099">
    <property type="entry name" value="WAS/WASL-interacting_domain"/>
</dbReference>
<dbReference type="Proteomes" id="UP000694240">
    <property type="component" value="Chromosome 3"/>
</dbReference>
<keyword evidence="2" id="KW-1133">Transmembrane helix</keyword>
<dbReference type="AlphaFoldDB" id="A0A8T2EM73"/>
<feature type="compositionally biased region" description="Polar residues" evidence="1">
    <location>
        <begin position="393"/>
        <end position="404"/>
    </location>
</feature>
<name>A0A8T2EM73_9BRAS</name>
<feature type="compositionally biased region" description="Low complexity" evidence="1">
    <location>
        <begin position="318"/>
        <end position="329"/>
    </location>
</feature>
<keyword evidence="2" id="KW-0812">Transmembrane</keyword>
<accession>A0A8T2EM73</accession>
<evidence type="ECO:0000256" key="1">
    <source>
        <dbReference type="SAM" id="MobiDB-lite"/>
    </source>
</evidence>
<feature type="region of interest" description="Disordered" evidence="1">
    <location>
        <begin position="393"/>
        <end position="436"/>
    </location>
</feature>
<dbReference type="PANTHER" id="PTHR48226">
    <property type="entry name" value="OS06G0326200 PROTEIN"/>
    <property type="match status" value="1"/>
</dbReference>
<organism evidence="3 4">
    <name type="scientific">Arabidopsis thaliana x Arabidopsis arenosa</name>
    <dbReference type="NCBI Taxonomy" id="1240361"/>
    <lineage>
        <taxon>Eukaryota</taxon>
        <taxon>Viridiplantae</taxon>
        <taxon>Streptophyta</taxon>
        <taxon>Embryophyta</taxon>
        <taxon>Tracheophyta</taxon>
        <taxon>Spermatophyta</taxon>
        <taxon>Magnoliopsida</taxon>
        <taxon>eudicotyledons</taxon>
        <taxon>Gunneridae</taxon>
        <taxon>Pentapetalae</taxon>
        <taxon>rosids</taxon>
        <taxon>malvids</taxon>
        <taxon>Brassicales</taxon>
        <taxon>Brassicaceae</taxon>
        <taxon>Camelineae</taxon>
        <taxon>Arabidopsis</taxon>
    </lineage>
</organism>
<keyword evidence="2" id="KW-0472">Membrane</keyword>
<gene>
    <name evidence="3" type="ORF">ISN45_At03g006270</name>
</gene>